<evidence type="ECO:0000313" key="3">
    <source>
        <dbReference type="Proteomes" id="UP001159405"/>
    </source>
</evidence>
<name>A0ABN8QF78_9CNID</name>
<evidence type="ECO:0000313" key="2">
    <source>
        <dbReference type="EMBL" id="CAH3161478.1"/>
    </source>
</evidence>
<reference evidence="2 3" key="1">
    <citation type="submission" date="2022-05" db="EMBL/GenBank/DDBJ databases">
        <authorList>
            <consortium name="Genoscope - CEA"/>
            <person name="William W."/>
        </authorList>
    </citation>
    <scope>NUCLEOTIDE SEQUENCE [LARGE SCALE GENOMIC DNA]</scope>
</reference>
<protein>
    <submittedName>
        <fullName evidence="2">Uncharacterized protein</fullName>
    </submittedName>
</protein>
<proteinExistence type="predicted"/>
<feature type="non-terminal residue" evidence="2">
    <location>
        <position position="1"/>
    </location>
</feature>
<sequence>FSSVNHFENDEMDPYWDPQGEIPWRYYGVQPVPVQYQQFQYNPAVQQSWAEGIQLQHGQATFMLPYWTTTAEQQQYAAQQQFAVMYAQQYDATQHQQVATQQQQAAAKQQNVATKHQEGAKQHQDEEKQQKEKSGTTKTIQERLDTASKTIHGLKDEVAYYKSSYQKATEDLGVANQEQRSLAQRCELWKKNSQRKNLVIERLEKDKAVLSKKIQVDNCHLFTFFHCLTFTLFRNNDNLRDDLAAFKKQVELLKEQLFSRFQNYNLRYYGGVIGKFRRMKRFIVNAFQRFSS</sequence>
<feature type="compositionally biased region" description="Basic and acidic residues" evidence="1">
    <location>
        <begin position="115"/>
        <end position="142"/>
    </location>
</feature>
<dbReference type="EMBL" id="CALNXK010000120">
    <property type="protein sequence ID" value="CAH3161478.1"/>
    <property type="molecule type" value="Genomic_DNA"/>
</dbReference>
<gene>
    <name evidence="2" type="ORF">PLOB_00004892</name>
</gene>
<evidence type="ECO:0000256" key="1">
    <source>
        <dbReference type="SAM" id="MobiDB-lite"/>
    </source>
</evidence>
<feature type="region of interest" description="Disordered" evidence="1">
    <location>
        <begin position="107"/>
        <end position="142"/>
    </location>
</feature>
<organism evidence="2 3">
    <name type="scientific">Porites lobata</name>
    <dbReference type="NCBI Taxonomy" id="104759"/>
    <lineage>
        <taxon>Eukaryota</taxon>
        <taxon>Metazoa</taxon>
        <taxon>Cnidaria</taxon>
        <taxon>Anthozoa</taxon>
        <taxon>Hexacorallia</taxon>
        <taxon>Scleractinia</taxon>
        <taxon>Fungiina</taxon>
        <taxon>Poritidae</taxon>
        <taxon>Porites</taxon>
    </lineage>
</organism>
<accession>A0ABN8QF78</accession>
<comment type="caution">
    <text evidence="2">The sequence shown here is derived from an EMBL/GenBank/DDBJ whole genome shotgun (WGS) entry which is preliminary data.</text>
</comment>
<dbReference type="Proteomes" id="UP001159405">
    <property type="component" value="Unassembled WGS sequence"/>
</dbReference>
<keyword evidence="3" id="KW-1185">Reference proteome</keyword>